<reference evidence="2" key="1">
    <citation type="submission" date="2020-02" db="EMBL/GenBank/DDBJ databases">
        <authorList>
            <person name="Shen X.-R."/>
            <person name="Zhang Y.-X."/>
        </authorList>
    </citation>
    <scope>NUCLEOTIDE SEQUENCE</scope>
    <source>
        <strain evidence="2">SYP-B3998</strain>
    </source>
</reference>
<gene>
    <name evidence="2" type="ORF">GK047_10260</name>
</gene>
<evidence type="ECO:0000313" key="2">
    <source>
        <dbReference type="EMBL" id="NEW06393.1"/>
    </source>
</evidence>
<dbReference type="Pfam" id="PF00550">
    <property type="entry name" value="PP-binding"/>
    <property type="match status" value="1"/>
</dbReference>
<accession>A0A6G3ZW02</accession>
<dbReference type="AlphaFoldDB" id="A0A6G3ZW02"/>
<comment type="caution">
    <text evidence="2">The sequence shown here is derived from an EMBL/GenBank/DDBJ whole genome shotgun (WGS) entry which is preliminary data.</text>
</comment>
<dbReference type="PROSITE" id="PS50075">
    <property type="entry name" value="CARRIER"/>
    <property type="match status" value="1"/>
</dbReference>
<dbReference type="EMBL" id="JAAIKC010000002">
    <property type="protein sequence ID" value="NEW06393.1"/>
    <property type="molecule type" value="Genomic_DNA"/>
</dbReference>
<dbReference type="Gene3D" id="1.10.1200.10">
    <property type="entry name" value="ACP-like"/>
    <property type="match status" value="1"/>
</dbReference>
<dbReference type="SUPFAM" id="SSF47336">
    <property type="entry name" value="ACP-like"/>
    <property type="match status" value="1"/>
</dbReference>
<organism evidence="2">
    <name type="scientific">Paenibacillus sp. SYP-B3998</name>
    <dbReference type="NCBI Taxonomy" id="2678564"/>
    <lineage>
        <taxon>Bacteria</taxon>
        <taxon>Bacillati</taxon>
        <taxon>Bacillota</taxon>
        <taxon>Bacilli</taxon>
        <taxon>Bacillales</taxon>
        <taxon>Paenibacillaceae</taxon>
        <taxon>Paenibacillus</taxon>
    </lineage>
</organism>
<dbReference type="RefSeq" id="WP_163945126.1">
    <property type="nucleotide sequence ID" value="NZ_JAAIKC010000002.1"/>
</dbReference>
<name>A0A6G3ZW02_9BACL</name>
<sequence length="82" mass="9316">MIQAVMTILSEIKASPELMSTLKPQTDIIQEVGLDSLQMIDFVLAIEDTFGLEIDFETFDYEHMSSIEKLVTFLEKEKVTVS</sequence>
<proteinExistence type="predicted"/>
<dbReference type="InterPro" id="IPR009081">
    <property type="entry name" value="PP-bd_ACP"/>
</dbReference>
<dbReference type="InterPro" id="IPR036736">
    <property type="entry name" value="ACP-like_sf"/>
</dbReference>
<protein>
    <submittedName>
        <fullName evidence="2">Acyl carrier protein</fullName>
    </submittedName>
</protein>
<feature type="domain" description="Carrier" evidence="1">
    <location>
        <begin position="1"/>
        <end position="78"/>
    </location>
</feature>
<evidence type="ECO:0000259" key="1">
    <source>
        <dbReference type="PROSITE" id="PS50075"/>
    </source>
</evidence>